<organism evidence="1">
    <name type="scientific">Pseudomonas aeruginosa</name>
    <dbReference type="NCBI Taxonomy" id="287"/>
    <lineage>
        <taxon>Bacteria</taxon>
        <taxon>Pseudomonadati</taxon>
        <taxon>Pseudomonadota</taxon>
        <taxon>Gammaproteobacteria</taxon>
        <taxon>Pseudomonadales</taxon>
        <taxon>Pseudomonadaceae</taxon>
        <taxon>Pseudomonas</taxon>
    </lineage>
</organism>
<protein>
    <recommendedName>
        <fullName evidence="2">Addiction module killer protein</fullName>
    </recommendedName>
</protein>
<evidence type="ECO:0000313" key="1">
    <source>
        <dbReference type="EMBL" id="QFX78600.1"/>
    </source>
</evidence>
<reference evidence="1" key="1">
    <citation type="submission" date="2019-09" db="EMBL/GenBank/DDBJ databases">
        <authorList>
            <person name="Li Z."/>
        </authorList>
    </citation>
    <scope>NUCLEOTIDE SEQUENCE</scope>
    <source>
        <strain evidence="1">PAB546</strain>
        <plasmid evidence="1">pNK546-KPC</plasmid>
    </source>
</reference>
<geneLocation type="plasmid" evidence="1">
    <name>pNK546-KPC</name>
</geneLocation>
<dbReference type="EMBL" id="MN433457">
    <property type="protein sequence ID" value="QFX78600.1"/>
    <property type="molecule type" value="Genomic_DNA"/>
</dbReference>
<keyword evidence="1" id="KW-0614">Plasmid</keyword>
<dbReference type="AlphaFoldDB" id="A0A5P9WCP2"/>
<sequence length="49" mass="5679">MHFLFRCSPNPYFQQRGDEFVLLLCGGDKSSQSRDIEAAKKLASEWRSE</sequence>
<name>A0A5P9WCP2_PSEAI</name>
<gene>
    <name evidence="1" type="ORF">pNK546KPC_0390</name>
</gene>
<accession>A0A5P9WCP2</accession>
<evidence type="ECO:0008006" key="2">
    <source>
        <dbReference type="Google" id="ProtNLM"/>
    </source>
</evidence>
<proteinExistence type="predicted"/>